<evidence type="ECO:0000256" key="7">
    <source>
        <dbReference type="SAM" id="MobiDB-lite"/>
    </source>
</evidence>
<dbReference type="InterPro" id="IPR015879">
    <property type="entry name" value="Ring_hydroxy_dOase_asu_C_dom"/>
</dbReference>
<dbReference type="CDD" id="cd03469">
    <property type="entry name" value="Rieske_RO_Alpha_N"/>
    <property type="match status" value="1"/>
</dbReference>
<dbReference type="SUPFAM" id="SSF50022">
    <property type="entry name" value="ISP domain"/>
    <property type="match status" value="1"/>
</dbReference>
<accession>A0A401WDX3</accession>
<proteinExistence type="predicted"/>
<keyword evidence="5" id="KW-0408">Iron</keyword>
<feature type="compositionally biased region" description="Low complexity" evidence="7">
    <location>
        <begin position="391"/>
        <end position="409"/>
    </location>
</feature>
<dbReference type="PROSITE" id="PS51296">
    <property type="entry name" value="RIESKE"/>
    <property type="match status" value="1"/>
</dbReference>
<dbReference type="GO" id="GO:0004497">
    <property type="term" value="F:monooxygenase activity"/>
    <property type="evidence" value="ECO:0007669"/>
    <property type="project" value="UniProtKB-ARBA"/>
</dbReference>
<keyword evidence="10" id="KW-1185">Reference proteome</keyword>
<reference evidence="9 10" key="1">
    <citation type="submission" date="2018-11" db="EMBL/GenBank/DDBJ databases">
        <title>Whole genome sequence of Streptomyces paromomycinus NBRC 15454(T).</title>
        <authorList>
            <person name="Komaki H."/>
            <person name="Tamura T."/>
        </authorList>
    </citation>
    <scope>NUCLEOTIDE SEQUENCE [LARGE SCALE GENOMIC DNA]</scope>
    <source>
        <strain evidence="9 10">NBRC 15454</strain>
    </source>
</reference>
<dbReference type="CDD" id="cd08884">
    <property type="entry name" value="RHO_alpha_C_GbcA-like"/>
    <property type="match status" value="1"/>
</dbReference>
<protein>
    <submittedName>
        <fullName evidence="9">(2Fe-2S) ferredoxin</fullName>
    </submittedName>
</protein>
<keyword evidence="2" id="KW-0001">2Fe-2S</keyword>
<comment type="cofactor">
    <cofactor evidence="1">
        <name>Fe cation</name>
        <dbReference type="ChEBI" id="CHEBI:24875"/>
    </cofactor>
</comment>
<dbReference type="Pfam" id="PF00355">
    <property type="entry name" value="Rieske"/>
    <property type="match status" value="1"/>
</dbReference>
<dbReference type="SUPFAM" id="SSF55961">
    <property type="entry name" value="Bet v1-like"/>
    <property type="match status" value="1"/>
</dbReference>
<keyword evidence="3" id="KW-0479">Metal-binding</keyword>
<evidence type="ECO:0000256" key="1">
    <source>
        <dbReference type="ARBA" id="ARBA00001962"/>
    </source>
</evidence>
<dbReference type="InterPro" id="IPR017941">
    <property type="entry name" value="Rieske_2Fe-2S"/>
</dbReference>
<evidence type="ECO:0000313" key="9">
    <source>
        <dbReference type="EMBL" id="GCD47480.1"/>
    </source>
</evidence>
<evidence type="ECO:0000313" key="10">
    <source>
        <dbReference type="Proteomes" id="UP000286746"/>
    </source>
</evidence>
<gene>
    <name evidence="9" type="ORF">GKJPGBOP_07246</name>
</gene>
<evidence type="ECO:0000256" key="2">
    <source>
        <dbReference type="ARBA" id="ARBA00022714"/>
    </source>
</evidence>
<dbReference type="PANTHER" id="PTHR43756">
    <property type="entry name" value="CHOLINE MONOOXYGENASE, CHLOROPLASTIC"/>
    <property type="match status" value="1"/>
</dbReference>
<dbReference type="EMBL" id="BHZD01000001">
    <property type="protein sequence ID" value="GCD47480.1"/>
    <property type="molecule type" value="Genomic_DNA"/>
</dbReference>
<dbReference type="AlphaFoldDB" id="A0A401WDX3"/>
<dbReference type="GO" id="GO:0016705">
    <property type="term" value="F:oxidoreductase activity, acting on paired donors, with incorporation or reduction of molecular oxygen"/>
    <property type="evidence" value="ECO:0007669"/>
    <property type="project" value="UniProtKB-ARBA"/>
</dbReference>
<dbReference type="Gene3D" id="3.90.380.10">
    <property type="entry name" value="Naphthalene 1,2-dioxygenase Alpha Subunit, Chain A, domain 1"/>
    <property type="match status" value="2"/>
</dbReference>
<dbReference type="Proteomes" id="UP000286746">
    <property type="component" value="Unassembled WGS sequence"/>
</dbReference>
<name>A0A401WDX3_STREY</name>
<evidence type="ECO:0000259" key="8">
    <source>
        <dbReference type="PROSITE" id="PS51296"/>
    </source>
</evidence>
<comment type="caution">
    <text evidence="9">The sequence shown here is derived from an EMBL/GenBank/DDBJ whole genome shotgun (WGS) entry which is preliminary data.</text>
</comment>
<dbReference type="InterPro" id="IPR001663">
    <property type="entry name" value="Rng_hydr_dOase-A"/>
</dbReference>
<organism evidence="9 10">
    <name type="scientific">Streptomyces paromomycinus</name>
    <name type="common">Streptomyces rimosus subsp. paromomycinus</name>
    <dbReference type="NCBI Taxonomy" id="92743"/>
    <lineage>
        <taxon>Bacteria</taxon>
        <taxon>Bacillati</taxon>
        <taxon>Actinomycetota</taxon>
        <taxon>Actinomycetes</taxon>
        <taxon>Kitasatosporales</taxon>
        <taxon>Streptomycetaceae</taxon>
        <taxon>Streptomyces</taxon>
    </lineage>
</organism>
<dbReference type="PRINTS" id="PR00090">
    <property type="entry name" value="RNGDIOXGNASE"/>
</dbReference>
<evidence type="ECO:0000256" key="6">
    <source>
        <dbReference type="ARBA" id="ARBA00023014"/>
    </source>
</evidence>
<keyword evidence="6" id="KW-0411">Iron-sulfur</keyword>
<dbReference type="GO" id="GO:0005506">
    <property type="term" value="F:iron ion binding"/>
    <property type="evidence" value="ECO:0007669"/>
    <property type="project" value="InterPro"/>
</dbReference>
<evidence type="ECO:0000256" key="3">
    <source>
        <dbReference type="ARBA" id="ARBA00022723"/>
    </source>
</evidence>
<feature type="region of interest" description="Disordered" evidence="7">
    <location>
        <begin position="373"/>
        <end position="417"/>
    </location>
</feature>
<evidence type="ECO:0000256" key="4">
    <source>
        <dbReference type="ARBA" id="ARBA00023002"/>
    </source>
</evidence>
<feature type="domain" description="Rieske" evidence="8">
    <location>
        <begin position="45"/>
        <end position="152"/>
    </location>
</feature>
<dbReference type="InterPro" id="IPR036922">
    <property type="entry name" value="Rieske_2Fe-2S_sf"/>
</dbReference>
<evidence type="ECO:0000256" key="5">
    <source>
        <dbReference type="ARBA" id="ARBA00023004"/>
    </source>
</evidence>
<dbReference type="Pfam" id="PF00848">
    <property type="entry name" value="Ring_hydroxyl_A"/>
    <property type="match status" value="1"/>
</dbReference>
<dbReference type="GO" id="GO:0051537">
    <property type="term" value="F:2 iron, 2 sulfur cluster binding"/>
    <property type="evidence" value="ECO:0007669"/>
    <property type="project" value="UniProtKB-KW"/>
</dbReference>
<keyword evidence="4" id="KW-0560">Oxidoreductase</keyword>
<dbReference type="PANTHER" id="PTHR43756:SF5">
    <property type="entry name" value="CHOLINE MONOOXYGENASE, CHLOROPLASTIC"/>
    <property type="match status" value="1"/>
</dbReference>
<dbReference type="Gene3D" id="2.102.10.10">
    <property type="entry name" value="Rieske [2Fe-2S] iron-sulphur domain"/>
    <property type="match status" value="1"/>
</dbReference>
<sequence>MTLVPETAGTTTGASLTSTLPGSRYTDPAVFRQEQRYIFESMWCCAVRAADLPRPGAFRTVQIGRESVLIVRNRRGGFGAYLNVCRHRGARLCTDESGEVRRNLQCPYHAWTYDLDGRLVAAPNLQRMPDVDRSERGLLPVRLREWLGYVWVCLADEPPSFEETVTGTVAERLGGTEAIERYGMAGLDLGRRITYDVRANWKLIVENFMECYHCATIHPELTDVLPEFAEGYAAQYYVGHGAEFAAEAEGFTVDGSGGFARIAGIEESQDRRYYAITVRPQVFLNLVPDHVIVHRMFPLAADRTVVECDWLYAPEVVASGADLSRSVELFHRVNAQDFAACERTQPAMDSRAYRAGGVLVPSEHHIGDFHRWVTRSLPGSPGTPGPQAHEPQAPAAGSPEAPAAAARPPDGGTSASP</sequence>